<dbReference type="InterPro" id="IPR023393">
    <property type="entry name" value="START-like_dom_sf"/>
</dbReference>
<reference evidence="1 2" key="1">
    <citation type="submission" date="2021-05" db="EMBL/GenBank/DDBJ databases">
        <title>A Polyphasic approach of four new species of the genus Ohtaekwangia: Ohtaekwangia histidinii sp. nov., Ohtaekwangia cretensis sp. nov., Ohtaekwangia indiensis sp. nov., Ohtaekwangia reichenbachii sp. nov. from diverse environment.</title>
        <authorList>
            <person name="Octaviana S."/>
        </authorList>
    </citation>
    <scope>NUCLEOTIDE SEQUENCE [LARGE SCALE GENOMIC DNA]</scope>
    <source>
        <strain evidence="1 2">PWU5</strain>
    </source>
</reference>
<dbReference type="CDD" id="cd07820">
    <property type="entry name" value="SRPBCC_3"/>
    <property type="match status" value="1"/>
</dbReference>
<name>A0AAP2GSP6_9BACT</name>
<sequence>MPLIELTTVIHAPIERCFDLARSIDLHKLSTEGTEEEAVDGVTSGLIGMGQHVTWRARHFGVTQTLTSKITGYEYPVYFRDEMVKGAFKRICHDHVFESSGDDTIMKDRFEFESPAGILGVMANKLILERYMRELLTKRNAVIKEVAEGEMWRAVLSRR</sequence>
<keyword evidence="2" id="KW-1185">Reference proteome</keyword>
<dbReference type="Gene3D" id="3.30.530.20">
    <property type="match status" value="1"/>
</dbReference>
<evidence type="ECO:0000313" key="2">
    <source>
        <dbReference type="Proteomes" id="UP001319080"/>
    </source>
</evidence>
<accession>A0AAP2GSP6</accession>
<protein>
    <submittedName>
        <fullName evidence="1">SRPBCC family protein</fullName>
    </submittedName>
</protein>
<comment type="caution">
    <text evidence="1">The sequence shown here is derived from an EMBL/GenBank/DDBJ whole genome shotgun (WGS) entry which is preliminary data.</text>
</comment>
<evidence type="ECO:0000313" key="1">
    <source>
        <dbReference type="EMBL" id="MBT1712001.1"/>
    </source>
</evidence>
<dbReference type="Proteomes" id="UP001319080">
    <property type="component" value="Unassembled WGS sequence"/>
</dbReference>
<dbReference type="SUPFAM" id="SSF55961">
    <property type="entry name" value="Bet v1-like"/>
    <property type="match status" value="1"/>
</dbReference>
<dbReference type="EMBL" id="JAHESE010000047">
    <property type="protein sequence ID" value="MBT1712001.1"/>
    <property type="molecule type" value="Genomic_DNA"/>
</dbReference>
<dbReference type="RefSeq" id="WP_254087569.1">
    <property type="nucleotide sequence ID" value="NZ_JAHESE010000047.1"/>
</dbReference>
<proteinExistence type="predicted"/>
<organism evidence="1 2">
    <name type="scientific">Dawidia cretensis</name>
    <dbReference type="NCBI Taxonomy" id="2782350"/>
    <lineage>
        <taxon>Bacteria</taxon>
        <taxon>Pseudomonadati</taxon>
        <taxon>Bacteroidota</taxon>
        <taxon>Cytophagia</taxon>
        <taxon>Cytophagales</taxon>
        <taxon>Chryseotaleaceae</taxon>
        <taxon>Dawidia</taxon>
    </lineage>
</organism>
<gene>
    <name evidence="1" type="ORF">KK062_27410</name>
</gene>
<dbReference type="AlphaFoldDB" id="A0AAP2GSP6"/>